<dbReference type="EMBL" id="JBBNAE010000007">
    <property type="protein sequence ID" value="KAK9109670.1"/>
    <property type="molecule type" value="Genomic_DNA"/>
</dbReference>
<organism evidence="2 3">
    <name type="scientific">Stephania japonica</name>
    <dbReference type="NCBI Taxonomy" id="461633"/>
    <lineage>
        <taxon>Eukaryota</taxon>
        <taxon>Viridiplantae</taxon>
        <taxon>Streptophyta</taxon>
        <taxon>Embryophyta</taxon>
        <taxon>Tracheophyta</taxon>
        <taxon>Spermatophyta</taxon>
        <taxon>Magnoliopsida</taxon>
        <taxon>Ranunculales</taxon>
        <taxon>Menispermaceae</taxon>
        <taxon>Menispermoideae</taxon>
        <taxon>Cissampelideae</taxon>
        <taxon>Stephania</taxon>
    </lineage>
</organism>
<comment type="caution">
    <text evidence="2">The sequence shown here is derived from an EMBL/GenBank/DDBJ whole genome shotgun (WGS) entry which is preliminary data.</text>
</comment>
<evidence type="ECO:0000256" key="1">
    <source>
        <dbReference type="SAM" id="MobiDB-lite"/>
    </source>
</evidence>
<evidence type="ECO:0000313" key="3">
    <source>
        <dbReference type="Proteomes" id="UP001417504"/>
    </source>
</evidence>
<protein>
    <submittedName>
        <fullName evidence="2">Uncharacterized protein</fullName>
    </submittedName>
</protein>
<dbReference type="AlphaFoldDB" id="A0AAP0I6Q5"/>
<accession>A0AAP0I6Q5</accession>
<keyword evidence="3" id="KW-1185">Reference proteome</keyword>
<reference evidence="2 3" key="1">
    <citation type="submission" date="2024-01" db="EMBL/GenBank/DDBJ databases">
        <title>Genome assemblies of Stephania.</title>
        <authorList>
            <person name="Yang L."/>
        </authorList>
    </citation>
    <scope>NUCLEOTIDE SEQUENCE [LARGE SCALE GENOMIC DNA]</scope>
    <source>
        <strain evidence="2">QJT</strain>
        <tissue evidence="2">Leaf</tissue>
    </source>
</reference>
<feature type="region of interest" description="Disordered" evidence="1">
    <location>
        <begin position="44"/>
        <end position="116"/>
    </location>
</feature>
<evidence type="ECO:0000313" key="2">
    <source>
        <dbReference type="EMBL" id="KAK9109670.1"/>
    </source>
</evidence>
<sequence>MPISRSPLLVLPAVDSGVDLLLTLSTLPSVYSAVISSTLSTPLVRCGANQRPPKATEKDYDAAKSEHRRCRERNSRVSRTTGGVDSTERLSEQSRRNDYRSKVDETTNEADSTADG</sequence>
<feature type="compositionally biased region" description="Acidic residues" evidence="1">
    <location>
        <begin position="106"/>
        <end position="116"/>
    </location>
</feature>
<feature type="compositionally biased region" description="Basic and acidic residues" evidence="1">
    <location>
        <begin position="54"/>
        <end position="65"/>
    </location>
</feature>
<gene>
    <name evidence="2" type="ORF">Sjap_017730</name>
</gene>
<feature type="compositionally biased region" description="Basic and acidic residues" evidence="1">
    <location>
        <begin position="86"/>
        <end position="105"/>
    </location>
</feature>
<dbReference type="Proteomes" id="UP001417504">
    <property type="component" value="Unassembled WGS sequence"/>
</dbReference>
<name>A0AAP0I6Q5_9MAGN</name>
<proteinExistence type="predicted"/>